<keyword evidence="2" id="KW-0472">Membrane</keyword>
<accession>A0ABU5TR15</accession>
<feature type="region of interest" description="Disordered" evidence="1">
    <location>
        <begin position="113"/>
        <end position="152"/>
    </location>
</feature>
<feature type="compositionally biased region" description="Low complexity" evidence="1">
    <location>
        <begin position="121"/>
        <end position="132"/>
    </location>
</feature>
<organism evidence="3 4">
    <name type="scientific">Limnoraphis robusta CCNP1315</name>
    <dbReference type="NCBI Taxonomy" id="3110306"/>
    <lineage>
        <taxon>Bacteria</taxon>
        <taxon>Bacillati</taxon>
        <taxon>Cyanobacteriota</taxon>
        <taxon>Cyanophyceae</taxon>
        <taxon>Oscillatoriophycideae</taxon>
        <taxon>Oscillatoriales</taxon>
        <taxon>Sirenicapillariaceae</taxon>
        <taxon>Limnoraphis</taxon>
    </lineage>
</organism>
<keyword evidence="2" id="KW-1133">Transmembrane helix</keyword>
<reference evidence="3 4" key="1">
    <citation type="submission" date="2023-12" db="EMBL/GenBank/DDBJ databases">
        <title>Baltic Sea Cyanobacteria.</title>
        <authorList>
            <person name="Delbaje E."/>
            <person name="Fewer D.P."/>
            <person name="Shishido T.K."/>
        </authorList>
    </citation>
    <scope>NUCLEOTIDE SEQUENCE [LARGE SCALE GENOMIC DNA]</scope>
    <source>
        <strain evidence="3 4">CCNP 1315</strain>
    </source>
</reference>
<sequence>MNISNLSRSFRNLSVVAIATTIMSGTLIWVEGVQAQTSDLQAQRRIKPTFFEDEQEVELRRGFRDTFLGDALGGVADPLGRSAGVGTTVDSLKNAEFRDGRIPVRAGVRTLIPSAGEPALTPRQVSPSTPSRPSQPTPTLPSGFDRTNVIIR</sequence>
<dbReference type="Proteomes" id="UP001301728">
    <property type="component" value="Unassembled WGS sequence"/>
</dbReference>
<comment type="caution">
    <text evidence="3">The sequence shown here is derived from an EMBL/GenBank/DDBJ whole genome shotgun (WGS) entry which is preliminary data.</text>
</comment>
<protein>
    <submittedName>
        <fullName evidence="3">Uncharacterized protein</fullName>
    </submittedName>
</protein>
<evidence type="ECO:0000256" key="1">
    <source>
        <dbReference type="SAM" id="MobiDB-lite"/>
    </source>
</evidence>
<dbReference type="EMBL" id="JAYGHT010000001">
    <property type="protein sequence ID" value="MEA5517336.1"/>
    <property type="molecule type" value="Genomic_DNA"/>
</dbReference>
<evidence type="ECO:0000313" key="4">
    <source>
        <dbReference type="Proteomes" id="UP001301728"/>
    </source>
</evidence>
<keyword evidence="4" id="KW-1185">Reference proteome</keyword>
<gene>
    <name evidence="3" type="ORF">VB854_00080</name>
</gene>
<dbReference type="RefSeq" id="WP_323219232.1">
    <property type="nucleotide sequence ID" value="NZ_JAYGHT010000001.1"/>
</dbReference>
<keyword evidence="2" id="KW-0812">Transmembrane</keyword>
<name>A0ABU5TR15_9CYAN</name>
<feature type="transmembrane region" description="Helical" evidence="2">
    <location>
        <begin position="12"/>
        <end position="30"/>
    </location>
</feature>
<proteinExistence type="predicted"/>
<evidence type="ECO:0000256" key="2">
    <source>
        <dbReference type="SAM" id="Phobius"/>
    </source>
</evidence>
<evidence type="ECO:0000313" key="3">
    <source>
        <dbReference type="EMBL" id="MEA5517336.1"/>
    </source>
</evidence>